<evidence type="ECO:0000313" key="9">
    <source>
        <dbReference type="Proteomes" id="UP000242188"/>
    </source>
</evidence>
<evidence type="ECO:0000259" key="5">
    <source>
        <dbReference type="Pfam" id="PF00394"/>
    </source>
</evidence>
<sequence length="665" mass="74187">MRDIDLLYPWGGKIYRYNETDPTTANSIPLEGIITADGYEIPRVVTVANGSMPGPPLIVYEGQTVVVDVINRLSSDGVTIHWHGLPQRDTPWMDGVAYITQCPIMPGQSFRYEFKATPSGTFWYHSHIGPQRSNGLFGAFVIRPRKPLMIPEHILTMQDWNHYGDAELTEMKQYHGDYYNRYPIPFSKSMDGSLFGRLNFHSGLINGRGRYHDPNIGVHNGAPLSVFDVEAGRVYRFRIINAGMVYPFQFSVDNHTLVAVASDGYNIEPIEVDALIVYPGERYDVMLTTLNVTENYWIRARTLEADANHRTEAILKYTGAPHDMDPTTTEKKCSGTNPCRVLNCPSSKMPPKLHMDCFTFNNIKSASLTSISPPVHVAGSFSNQTHQSNSTHTSGGRFKEVFLNFAFPGTSWRPGSVNGKRFEFPDVSGLTQMDEINPRQLCENADCGPDKVCSCMHSLTLDQNDIVQMVFLDMGKGRGFAHPIHMHGHSFEVLKTGFGVHDENGQISADNPDITCLGQKFGNDTFCNTAQWTNSSWANENIPGLELQRPPVKDTIIVPSGGYVVVRIRADNPGLWIMHCHVELHSIYGMAMVINESFANVPKPPPGFPECRSFLPSAVTSGTRHKRSASNVIPDISRHGERPGLYAGKWSVTDYGRRLQHSDCS</sequence>
<dbReference type="InterPro" id="IPR001117">
    <property type="entry name" value="Cu-oxidase_2nd"/>
</dbReference>
<evidence type="ECO:0000256" key="3">
    <source>
        <dbReference type="ARBA" id="ARBA00023002"/>
    </source>
</evidence>
<dbReference type="Proteomes" id="UP000242188">
    <property type="component" value="Unassembled WGS sequence"/>
</dbReference>
<accession>A0A210PGA0</accession>
<dbReference type="SUPFAM" id="SSF49503">
    <property type="entry name" value="Cupredoxins"/>
    <property type="match status" value="3"/>
</dbReference>
<feature type="domain" description="Plastocyanin-like" evidence="7">
    <location>
        <begin position="43"/>
        <end position="146"/>
    </location>
</feature>
<dbReference type="GO" id="GO:0016491">
    <property type="term" value="F:oxidoreductase activity"/>
    <property type="evidence" value="ECO:0007669"/>
    <property type="project" value="UniProtKB-KW"/>
</dbReference>
<dbReference type="PROSITE" id="PS00079">
    <property type="entry name" value="MULTICOPPER_OXIDASE1"/>
    <property type="match status" value="1"/>
</dbReference>
<dbReference type="CDD" id="cd13884">
    <property type="entry name" value="CuRO_2_tcLCC_insect_like"/>
    <property type="match status" value="1"/>
</dbReference>
<dbReference type="InterPro" id="IPR045087">
    <property type="entry name" value="Cu-oxidase_fam"/>
</dbReference>
<dbReference type="FunFam" id="2.60.40.420:FF:000045">
    <property type="entry name" value="Laccase 2"/>
    <property type="match status" value="1"/>
</dbReference>
<dbReference type="AlphaFoldDB" id="A0A210PGA0"/>
<dbReference type="GO" id="GO:0005886">
    <property type="term" value="C:plasma membrane"/>
    <property type="evidence" value="ECO:0007669"/>
    <property type="project" value="TreeGrafter"/>
</dbReference>
<organism evidence="8 9">
    <name type="scientific">Mizuhopecten yessoensis</name>
    <name type="common">Japanese scallop</name>
    <name type="synonym">Patinopecten yessoensis</name>
    <dbReference type="NCBI Taxonomy" id="6573"/>
    <lineage>
        <taxon>Eukaryota</taxon>
        <taxon>Metazoa</taxon>
        <taxon>Spiralia</taxon>
        <taxon>Lophotrochozoa</taxon>
        <taxon>Mollusca</taxon>
        <taxon>Bivalvia</taxon>
        <taxon>Autobranchia</taxon>
        <taxon>Pteriomorphia</taxon>
        <taxon>Pectinida</taxon>
        <taxon>Pectinoidea</taxon>
        <taxon>Pectinidae</taxon>
        <taxon>Mizuhopecten</taxon>
    </lineage>
</organism>
<keyword evidence="2" id="KW-0479">Metal-binding</keyword>
<evidence type="ECO:0000256" key="4">
    <source>
        <dbReference type="ARBA" id="ARBA00023008"/>
    </source>
</evidence>
<evidence type="ECO:0000313" key="8">
    <source>
        <dbReference type="EMBL" id="OWF35519.1"/>
    </source>
</evidence>
<comment type="similarity">
    <text evidence="1">Belongs to the multicopper oxidase family.</text>
</comment>
<feature type="domain" description="Plastocyanin-like" evidence="5">
    <location>
        <begin position="153"/>
        <end position="320"/>
    </location>
</feature>
<dbReference type="Pfam" id="PF00394">
    <property type="entry name" value="Cu-oxidase"/>
    <property type="match status" value="1"/>
</dbReference>
<feature type="domain" description="Plastocyanin-like" evidence="6">
    <location>
        <begin position="443"/>
        <end position="596"/>
    </location>
</feature>
<dbReference type="GO" id="GO:0006826">
    <property type="term" value="P:iron ion transport"/>
    <property type="evidence" value="ECO:0007669"/>
    <property type="project" value="TreeGrafter"/>
</dbReference>
<evidence type="ECO:0000259" key="6">
    <source>
        <dbReference type="Pfam" id="PF07731"/>
    </source>
</evidence>
<proteinExistence type="inferred from homology"/>
<dbReference type="Pfam" id="PF07731">
    <property type="entry name" value="Cu-oxidase_2"/>
    <property type="match status" value="1"/>
</dbReference>
<dbReference type="CDD" id="cd13905">
    <property type="entry name" value="CuRO_3_tcLLC2_insect_like"/>
    <property type="match status" value="1"/>
</dbReference>
<evidence type="ECO:0000256" key="2">
    <source>
        <dbReference type="ARBA" id="ARBA00022723"/>
    </source>
</evidence>
<dbReference type="InterPro" id="IPR008972">
    <property type="entry name" value="Cupredoxin"/>
</dbReference>
<gene>
    <name evidence="8" type="ORF">KP79_PYT11398</name>
</gene>
<dbReference type="PANTHER" id="PTHR11709">
    <property type="entry name" value="MULTI-COPPER OXIDASE"/>
    <property type="match status" value="1"/>
</dbReference>
<keyword evidence="3" id="KW-0560">Oxidoreductase</keyword>
<keyword evidence="9" id="KW-1185">Reference proteome</keyword>
<dbReference type="InterPro" id="IPR033138">
    <property type="entry name" value="Cu_oxidase_CS"/>
</dbReference>
<name>A0A210PGA0_MIZYE</name>
<dbReference type="Gene3D" id="2.60.40.420">
    <property type="entry name" value="Cupredoxins - blue copper proteins"/>
    <property type="match status" value="3"/>
</dbReference>
<evidence type="ECO:0000259" key="7">
    <source>
        <dbReference type="Pfam" id="PF07732"/>
    </source>
</evidence>
<dbReference type="EMBL" id="NEDP02076723">
    <property type="protein sequence ID" value="OWF35519.1"/>
    <property type="molecule type" value="Genomic_DNA"/>
</dbReference>
<dbReference type="OrthoDB" id="2121828at2759"/>
<dbReference type="InterPro" id="IPR011707">
    <property type="entry name" value="Cu-oxidase-like_N"/>
</dbReference>
<dbReference type="PROSITE" id="PS00080">
    <property type="entry name" value="MULTICOPPER_OXIDASE2"/>
    <property type="match status" value="1"/>
</dbReference>
<dbReference type="Pfam" id="PF07732">
    <property type="entry name" value="Cu-oxidase_3"/>
    <property type="match status" value="1"/>
</dbReference>
<protein>
    <submittedName>
        <fullName evidence="8">L-ascorbate oxidase</fullName>
    </submittedName>
</protein>
<reference evidence="8 9" key="1">
    <citation type="journal article" date="2017" name="Nat. Ecol. Evol.">
        <title>Scallop genome provides insights into evolution of bilaterian karyotype and development.</title>
        <authorList>
            <person name="Wang S."/>
            <person name="Zhang J."/>
            <person name="Jiao W."/>
            <person name="Li J."/>
            <person name="Xun X."/>
            <person name="Sun Y."/>
            <person name="Guo X."/>
            <person name="Huan P."/>
            <person name="Dong B."/>
            <person name="Zhang L."/>
            <person name="Hu X."/>
            <person name="Sun X."/>
            <person name="Wang J."/>
            <person name="Zhao C."/>
            <person name="Wang Y."/>
            <person name="Wang D."/>
            <person name="Huang X."/>
            <person name="Wang R."/>
            <person name="Lv J."/>
            <person name="Li Y."/>
            <person name="Zhang Z."/>
            <person name="Liu B."/>
            <person name="Lu W."/>
            <person name="Hui Y."/>
            <person name="Liang J."/>
            <person name="Zhou Z."/>
            <person name="Hou R."/>
            <person name="Li X."/>
            <person name="Liu Y."/>
            <person name="Li H."/>
            <person name="Ning X."/>
            <person name="Lin Y."/>
            <person name="Zhao L."/>
            <person name="Xing Q."/>
            <person name="Dou J."/>
            <person name="Li Y."/>
            <person name="Mao J."/>
            <person name="Guo H."/>
            <person name="Dou H."/>
            <person name="Li T."/>
            <person name="Mu C."/>
            <person name="Jiang W."/>
            <person name="Fu Q."/>
            <person name="Fu X."/>
            <person name="Miao Y."/>
            <person name="Liu J."/>
            <person name="Yu Q."/>
            <person name="Li R."/>
            <person name="Liao H."/>
            <person name="Li X."/>
            <person name="Kong Y."/>
            <person name="Jiang Z."/>
            <person name="Chourrout D."/>
            <person name="Li R."/>
            <person name="Bao Z."/>
        </authorList>
    </citation>
    <scope>NUCLEOTIDE SEQUENCE [LARGE SCALE GENOMIC DNA]</scope>
    <source>
        <strain evidence="8 9">PY_sf001</strain>
    </source>
</reference>
<keyword evidence="4" id="KW-0186">Copper</keyword>
<dbReference type="GO" id="GO:0005507">
    <property type="term" value="F:copper ion binding"/>
    <property type="evidence" value="ECO:0007669"/>
    <property type="project" value="InterPro"/>
</dbReference>
<evidence type="ECO:0000256" key="1">
    <source>
        <dbReference type="ARBA" id="ARBA00010609"/>
    </source>
</evidence>
<comment type="caution">
    <text evidence="8">The sequence shown here is derived from an EMBL/GenBank/DDBJ whole genome shotgun (WGS) entry which is preliminary data.</text>
</comment>
<dbReference type="CDD" id="cd13858">
    <property type="entry name" value="CuRO_1_tcLCC2_insect_like"/>
    <property type="match status" value="1"/>
</dbReference>
<dbReference type="InterPro" id="IPR011706">
    <property type="entry name" value="Cu-oxidase_C"/>
</dbReference>
<dbReference type="PANTHER" id="PTHR11709:SF394">
    <property type="entry name" value="FI03373P-RELATED"/>
    <property type="match status" value="1"/>
</dbReference>
<dbReference type="InterPro" id="IPR002355">
    <property type="entry name" value="Cu_oxidase_Cu_BS"/>
</dbReference>